<accession>A0A0K6G0E7</accession>
<keyword evidence="4" id="KW-0560">Oxidoreductase</keyword>
<dbReference type="Gene3D" id="3.10.450.60">
    <property type="match status" value="1"/>
</dbReference>
<evidence type="ECO:0000256" key="1">
    <source>
        <dbReference type="ARBA" id="ARBA00021175"/>
    </source>
</evidence>
<evidence type="ECO:0000256" key="2">
    <source>
        <dbReference type="ARBA" id="ARBA00022723"/>
    </source>
</evidence>
<evidence type="ECO:0000313" key="7">
    <source>
        <dbReference type="Proteomes" id="UP000044841"/>
    </source>
</evidence>
<dbReference type="Gene3D" id="1.20.245.10">
    <property type="entry name" value="Lipoxygenase-1, Domain 5"/>
    <property type="match status" value="1"/>
</dbReference>
<dbReference type="GO" id="GO:0034440">
    <property type="term" value="P:lipid oxidation"/>
    <property type="evidence" value="ECO:0007669"/>
    <property type="project" value="InterPro"/>
</dbReference>
<dbReference type="GO" id="GO:0016702">
    <property type="term" value="F:oxidoreductase activity, acting on single donors with incorporation of molecular oxygen, incorporation of two atoms of oxygen"/>
    <property type="evidence" value="ECO:0007669"/>
    <property type="project" value="InterPro"/>
</dbReference>
<gene>
    <name evidence="6" type="ORF">RSOLAG22IIIB_04855</name>
</gene>
<dbReference type="PANTHER" id="PTHR11771">
    <property type="entry name" value="LIPOXYGENASE"/>
    <property type="match status" value="1"/>
</dbReference>
<organism evidence="6 7">
    <name type="scientific">Rhizoctonia solani</name>
    <dbReference type="NCBI Taxonomy" id="456999"/>
    <lineage>
        <taxon>Eukaryota</taxon>
        <taxon>Fungi</taxon>
        <taxon>Dikarya</taxon>
        <taxon>Basidiomycota</taxon>
        <taxon>Agaricomycotina</taxon>
        <taxon>Agaricomycetes</taxon>
        <taxon>Cantharellales</taxon>
        <taxon>Ceratobasidiaceae</taxon>
        <taxon>Rhizoctonia</taxon>
    </lineage>
</organism>
<dbReference type="InterPro" id="IPR000907">
    <property type="entry name" value="LipOase"/>
</dbReference>
<dbReference type="Pfam" id="PF00305">
    <property type="entry name" value="Lipoxygenase"/>
    <property type="match status" value="1"/>
</dbReference>
<dbReference type="InterPro" id="IPR013819">
    <property type="entry name" value="LipOase_C"/>
</dbReference>
<dbReference type="Proteomes" id="UP000044841">
    <property type="component" value="Unassembled WGS sequence"/>
</dbReference>
<dbReference type="InterPro" id="IPR036226">
    <property type="entry name" value="LipOase_C_sf"/>
</dbReference>
<name>A0A0K6G0E7_9AGAM</name>
<dbReference type="SUPFAM" id="SSF48484">
    <property type="entry name" value="Lipoxigenase"/>
    <property type="match status" value="1"/>
</dbReference>
<dbReference type="PROSITE" id="PS51393">
    <property type="entry name" value="LIPOXYGENASE_3"/>
    <property type="match status" value="1"/>
</dbReference>
<evidence type="ECO:0000256" key="4">
    <source>
        <dbReference type="ARBA" id="ARBA00023002"/>
    </source>
</evidence>
<evidence type="ECO:0000256" key="3">
    <source>
        <dbReference type="ARBA" id="ARBA00022964"/>
    </source>
</evidence>
<evidence type="ECO:0000313" key="6">
    <source>
        <dbReference type="EMBL" id="CUA71996.1"/>
    </source>
</evidence>
<evidence type="ECO:0000259" key="5">
    <source>
        <dbReference type="PROSITE" id="PS51393"/>
    </source>
</evidence>
<dbReference type="GO" id="GO:0046872">
    <property type="term" value="F:metal ion binding"/>
    <property type="evidence" value="ECO:0007669"/>
    <property type="project" value="UniProtKB-KW"/>
</dbReference>
<sequence length="587" mass="66120">MANPGNQYQWAVDSAFPPHAATVPKAADKSDLQIFNLVAFLQTGGMLVEPPRPISAQYLRLAPNEKTTSLDQAVANNQLQRGPPGVSSNMLFPFNIGDRDDWYSDAVFAQQHFTGTNPTTITRIEDDLKAEFEEAALKIDNEKHKENVRNHLTTHAASLYVQDYRYFRVAMGLSGDQQIASGDGRYGAAPVALFHLRDDGKLHPLAIVIDYKGTMANSVVIFNSRLEPAPNDQPHNLEKEDWPWRYAKTCVQSADWLRHEVTIHLVNTHLVEEAVIVAANRTLPKSHTVYQLLEKHWETTLSINRQARQSLVPNVIAKIAGAPWNELVSFMGHAYRTFNWKGLHIPKDLESRGFPSTTDGLDNPKFHNYAYARNMVPMWQAIRAFVAEVLKAHYADNTAVKNDQPLQKFCDEMLAPQSGNMSSFLNISDSQSPLDDLIDTVTMCIHIASPQHTAVNYLQQYYQVFVPNKPWSLYQPLPTTLAELREYTEQHLIDALPFKNTKDWLIGAQLPYLLSFEVLGQNSLLSYAIHQSNDPKADPAIRTAAQHFEQQLRTLQGVFTQHSNALDDQRTPYTVMDPAVTAVSILI</sequence>
<keyword evidence="2" id="KW-0479">Metal-binding</keyword>
<proteinExistence type="predicted"/>
<keyword evidence="3" id="KW-0223">Dioxygenase</keyword>
<dbReference type="AlphaFoldDB" id="A0A0K6G0E7"/>
<feature type="domain" description="Lipoxygenase" evidence="5">
    <location>
        <begin position="102"/>
        <end position="587"/>
    </location>
</feature>
<keyword evidence="7" id="KW-1185">Reference proteome</keyword>
<dbReference type="GO" id="GO:0043651">
    <property type="term" value="P:linoleic acid metabolic process"/>
    <property type="evidence" value="ECO:0007669"/>
    <property type="project" value="UniProtKB-ARBA"/>
</dbReference>
<protein>
    <recommendedName>
        <fullName evidence="1">Manganese lipoxygenase</fullName>
    </recommendedName>
</protein>
<dbReference type="EMBL" id="CYGV01001278">
    <property type="protein sequence ID" value="CUA71996.1"/>
    <property type="molecule type" value="Genomic_DNA"/>
</dbReference>
<reference evidence="6 7" key="1">
    <citation type="submission" date="2015-07" db="EMBL/GenBank/DDBJ databases">
        <authorList>
            <person name="Noorani M."/>
        </authorList>
    </citation>
    <scope>NUCLEOTIDE SEQUENCE [LARGE SCALE GENOMIC DNA]</scope>
    <source>
        <strain evidence="6">BBA 69670</strain>
    </source>
</reference>